<evidence type="ECO:0000313" key="2">
    <source>
        <dbReference type="Proteomes" id="UP000406256"/>
    </source>
</evidence>
<dbReference type="GO" id="GO:0016787">
    <property type="term" value="F:hydrolase activity"/>
    <property type="evidence" value="ECO:0007669"/>
    <property type="project" value="UniProtKB-KW"/>
</dbReference>
<accession>A0A5E4YNU9</accession>
<organism evidence="1 2">
    <name type="scientific">Pandoraea anhela</name>
    <dbReference type="NCBI Taxonomy" id="2508295"/>
    <lineage>
        <taxon>Bacteria</taxon>
        <taxon>Pseudomonadati</taxon>
        <taxon>Pseudomonadota</taxon>
        <taxon>Betaproteobacteria</taxon>
        <taxon>Burkholderiales</taxon>
        <taxon>Burkholderiaceae</taxon>
        <taxon>Pandoraea</taxon>
    </lineage>
</organism>
<gene>
    <name evidence="1" type="primary">cdiA2_3</name>
    <name evidence="1" type="ORF">PAN31108_04619</name>
</gene>
<dbReference type="EMBL" id="CABPSB010000024">
    <property type="protein sequence ID" value="VVE49603.1"/>
    <property type="molecule type" value="Genomic_DNA"/>
</dbReference>
<dbReference type="Proteomes" id="UP000406256">
    <property type="component" value="Unassembled WGS sequence"/>
</dbReference>
<dbReference type="AlphaFoldDB" id="A0A5E4YNU9"/>
<name>A0A5E4YNU9_9BURK</name>
<sequence>MTSGGQIVNVGNVVGQSVSLTGTSLVNGITTANTYTPQVISLAPANGGLNLTIPASLGGAGSSILTGATGQQNGPSYIVGGLGATLDPVSPHVLLSNLPASLKPSTTTFYFSPRKKAIQLQQAALTQLRGR</sequence>
<keyword evidence="2" id="KW-1185">Reference proteome</keyword>
<evidence type="ECO:0000313" key="1">
    <source>
        <dbReference type="EMBL" id="VVE49603.1"/>
    </source>
</evidence>
<dbReference type="EC" id="3.1.-.-" evidence="1"/>
<proteinExistence type="predicted"/>
<protein>
    <submittedName>
        <fullName evidence="1">tRNA nuclease CdiA-2</fullName>
        <ecNumber evidence="1">3.1.-.-</ecNumber>
    </submittedName>
</protein>
<reference evidence="1 2" key="1">
    <citation type="submission" date="2019-08" db="EMBL/GenBank/DDBJ databases">
        <authorList>
            <person name="Peeters C."/>
        </authorList>
    </citation>
    <scope>NUCLEOTIDE SEQUENCE [LARGE SCALE GENOMIC DNA]</scope>
    <source>
        <strain evidence="1 2">LMG 31108</strain>
    </source>
</reference>
<keyword evidence="1" id="KW-0378">Hydrolase</keyword>